<dbReference type="GO" id="GO:0006281">
    <property type="term" value="P:DNA repair"/>
    <property type="evidence" value="ECO:0007669"/>
    <property type="project" value="UniProtKB-KW"/>
</dbReference>
<dbReference type="WBParaSite" id="HCON_00148270-00001">
    <property type="protein sequence ID" value="HCON_00148270-00001"/>
    <property type="gene ID" value="HCON_00148270"/>
</dbReference>
<organism evidence="17 18">
    <name type="scientific">Haemonchus contortus</name>
    <name type="common">Barber pole worm</name>
    <dbReference type="NCBI Taxonomy" id="6289"/>
    <lineage>
        <taxon>Eukaryota</taxon>
        <taxon>Metazoa</taxon>
        <taxon>Ecdysozoa</taxon>
        <taxon>Nematoda</taxon>
        <taxon>Chromadorea</taxon>
        <taxon>Rhabditida</taxon>
        <taxon>Rhabditina</taxon>
        <taxon>Rhabditomorpha</taxon>
        <taxon>Strongyloidea</taxon>
        <taxon>Trichostrongylidae</taxon>
        <taxon>Haemonchus</taxon>
    </lineage>
</organism>
<evidence type="ECO:0000256" key="3">
    <source>
        <dbReference type="ARBA" id="ARBA00010945"/>
    </source>
</evidence>
<dbReference type="FunFam" id="3.30.1490.100:FF:000001">
    <property type="entry name" value="DNA repair protein REV1"/>
    <property type="match status" value="1"/>
</dbReference>
<dbReference type="InterPro" id="IPR053848">
    <property type="entry name" value="IMS_HHH_1"/>
</dbReference>
<dbReference type="CDD" id="cd17719">
    <property type="entry name" value="BRCT_Rev1"/>
    <property type="match status" value="1"/>
</dbReference>
<protein>
    <recommendedName>
        <fullName evidence="4">DNA repair protein REV1</fullName>
    </recommendedName>
</protein>
<evidence type="ECO:0000259" key="15">
    <source>
        <dbReference type="PROSITE" id="PS50172"/>
    </source>
</evidence>
<dbReference type="Pfam" id="PF21999">
    <property type="entry name" value="IMS_HHH_1"/>
    <property type="match status" value="1"/>
</dbReference>
<dbReference type="Gene3D" id="6.10.250.1490">
    <property type="match status" value="1"/>
</dbReference>
<name>A0A7I4YUA9_HAECO</name>
<dbReference type="PANTHER" id="PTHR45990">
    <property type="entry name" value="DNA REPAIR PROTEIN REV1"/>
    <property type="match status" value="1"/>
</dbReference>
<keyword evidence="12" id="KW-0234">DNA repair</keyword>
<keyword evidence="11" id="KW-0238">DNA-binding</keyword>
<evidence type="ECO:0000256" key="10">
    <source>
        <dbReference type="ARBA" id="ARBA00022842"/>
    </source>
</evidence>
<dbReference type="FunFam" id="3.40.50.10190:FF:000011">
    <property type="entry name" value="DNA repair protein REV1"/>
    <property type="match status" value="1"/>
</dbReference>
<keyword evidence="10" id="KW-0460">Magnesium</keyword>
<feature type="domain" description="BRCT" evidence="15">
    <location>
        <begin position="173"/>
        <end position="261"/>
    </location>
</feature>
<keyword evidence="9" id="KW-0227">DNA damage</keyword>
<dbReference type="InterPro" id="IPR043128">
    <property type="entry name" value="Rev_trsase/Diguanyl_cyclase"/>
</dbReference>
<evidence type="ECO:0000259" key="16">
    <source>
        <dbReference type="PROSITE" id="PS50173"/>
    </source>
</evidence>
<dbReference type="InterPro" id="IPR036775">
    <property type="entry name" value="DNA_pol_Y-fam_lit_finger_sf"/>
</dbReference>
<dbReference type="InterPro" id="IPR036420">
    <property type="entry name" value="BRCT_dom_sf"/>
</dbReference>
<feature type="domain" description="UmuC" evidence="16">
    <location>
        <begin position="354"/>
        <end position="540"/>
    </location>
</feature>
<comment type="subcellular location">
    <subcellularLocation>
        <location evidence="2">Nucleus</location>
    </subcellularLocation>
</comment>
<dbReference type="InterPro" id="IPR001357">
    <property type="entry name" value="BRCT_dom"/>
</dbReference>
<dbReference type="PROSITE" id="PS50172">
    <property type="entry name" value="BRCT"/>
    <property type="match status" value="1"/>
</dbReference>
<dbReference type="Pfam" id="PF00533">
    <property type="entry name" value="BRCT"/>
    <property type="match status" value="1"/>
</dbReference>
<dbReference type="InterPro" id="IPR017961">
    <property type="entry name" value="DNA_pol_Y-fam_little_finger"/>
</dbReference>
<evidence type="ECO:0000256" key="2">
    <source>
        <dbReference type="ARBA" id="ARBA00004123"/>
    </source>
</evidence>
<dbReference type="SMART" id="SM00292">
    <property type="entry name" value="BRCT"/>
    <property type="match status" value="1"/>
</dbReference>
<keyword evidence="13" id="KW-0539">Nucleus</keyword>
<accession>A0A7I4YUA9</accession>
<dbReference type="Gene3D" id="3.30.1490.100">
    <property type="entry name" value="DNA polymerase, Y-family, little finger domain"/>
    <property type="match status" value="1"/>
</dbReference>
<evidence type="ECO:0000256" key="6">
    <source>
        <dbReference type="ARBA" id="ARBA00022679"/>
    </source>
</evidence>
<dbReference type="PANTHER" id="PTHR45990:SF1">
    <property type="entry name" value="DNA REPAIR PROTEIN REV1"/>
    <property type="match status" value="1"/>
</dbReference>
<comment type="cofactor">
    <cofactor evidence="1">
        <name>Mg(2+)</name>
        <dbReference type="ChEBI" id="CHEBI:18420"/>
    </cofactor>
</comment>
<keyword evidence="8" id="KW-0479">Metal-binding</keyword>
<dbReference type="GO" id="GO:0042276">
    <property type="term" value="P:error-prone translesion synthesis"/>
    <property type="evidence" value="ECO:0007669"/>
    <property type="project" value="TreeGrafter"/>
</dbReference>
<evidence type="ECO:0000256" key="14">
    <source>
        <dbReference type="SAM" id="MobiDB-lite"/>
    </source>
</evidence>
<dbReference type="AlphaFoldDB" id="A0A7I4YUA9"/>
<evidence type="ECO:0000256" key="7">
    <source>
        <dbReference type="ARBA" id="ARBA00022695"/>
    </source>
</evidence>
<evidence type="ECO:0000256" key="5">
    <source>
        <dbReference type="ARBA" id="ARBA00022634"/>
    </source>
</evidence>
<evidence type="ECO:0000313" key="18">
    <source>
        <dbReference type="WBParaSite" id="HCON_00148270-00001"/>
    </source>
</evidence>
<evidence type="ECO:0000256" key="9">
    <source>
        <dbReference type="ARBA" id="ARBA00022763"/>
    </source>
</evidence>
<dbReference type="OMA" id="AKPNNQF"/>
<dbReference type="InterPro" id="IPR001126">
    <property type="entry name" value="UmuC"/>
</dbReference>
<feature type="region of interest" description="Disordered" evidence="14">
    <location>
        <begin position="80"/>
        <end position="126"/>
    </location>
</feature>
<keyword evidence="5" id="KW-0237">DNA synthesis</keyword>
<dbReference type="CDD" id="cd01701">
    <property type="entry name" value="PolY_Rev1"/>
    <property type="match status" value="1"/>
</dbReference>
<comment type="similarity">
    <text evidence="3">Belongs to the DNA polymerase type-Y family.</text>
</comment>
<dbReference type="GO" id="GO:0003887">
    <property type="term" value="F:DNA-directed DNA polymerase activity"/>
    <property type="evidence" value="ECO:0007669"/>
    <property type="project" value="InterPro"/>
</dbReference>
<sequence>MKLSNTSSPEEHACRIGTNDSIVILSDNESVHSGGSADLFDSDENSRDVVDVNEMVSEAMREKNFAFWNGETIVDEMLDSQKGVSSPENRAEVSKPSCSKESSKPEVHKYPKTNEPKSAEGKTNDNVRARLDDSLSRMQNDNMEGKSSFGRYMRLKKDKLRYQVNVSGRPANAASNIFEGISIFVNGYTDPSALELRNLIQLHGGEYHCYYEYGVTTYIIATSLANVKVQKTRQNETFLKPDWVVDCIAAGRLLEVDKYILLPSSKERSIAEVFSRNNEAKESSIGGSILDARDPKFLEEYYARSRLHLISTLAQEMKDWVKTMRETDTPNFSGRASLKYLSSPDFVRLASKIIFHIDLDCFFVSVALRDRPDLIGKPVAITHSKGVSAGFSELASVSYAAREYGLRNGMIVRDAIKLCPNLVCLPYLFDEYRAVSKAIYTIVARYTLEIRAVSCDEMYVDCTKFFDELKIADPVAFAEHLRAEVRRETGCPASIGIGRSILISRLATRYAKPDGVRYIPDSESYTFIANEKIQNLPGLGYHTYEKLVKEFGLMERCSDLQAIPQSDLERVLGKKVGDQLYKMCRGLDDGKNFVAASTRKSVSCDINYGIRFTKKSEVAHFLHVIGQELERKLKQAGMVTSSVTLKLMIRSFDAPFETEKYLGHGKCDTQNKTVALDHPTGCAQVITMVVLKLFTKLSPVIEDIRGIGVQCGRLALVTDVGYSATSEAITRMFRTKAKKKDKPEEAPSSQTKEKQLPLAQSLSAPSFFGENNKAEILQELLKYMCNEPEEDAVGVVTDFLYYLLRDGCLKTLVTTCLALQGRLYSSEEVCSAGDGWFFALNFIFESIDERCRAMYGAPLIRPALEKCQHF</sequence>
<dbReference type="Gene3D" id="3.30.70.270">
    <property type="match status" value="1"/>
</dbReference>
<keyword evidence="7" id="KW-0548">Nucleotidyltransferase</keyword>
<proteinExistence type="inferred from homology"/>
<feature type="region of interest" description="Disordered" evidence="14">
    <location>
        <begin position="27"/>
        <end position="46"/>
    </location>
</feature>
<evidence type="ECO:0000256" key="12">
    <source>
        <dbReference type="ARBA" id="ARBA00023204"/>
    </source>
</evidence>
<dbReference type="Pfam" id="PF11799">
    <property type="entry name" value="IMS_C"/>
    <property type="match status" value="1"/>
</dbReference>
<feature type="compositionally biased region" description="Basic and acidic residues" evidence="14">
    <location>
        <begin position="741"/>
        <end position="755"/>
    </location>
</feature>
<feature type="region of interest" description="Disordered" evidence="14">
    <location>
        <begin position="734"/>
        <end position="757"/>
    </location>
</feature>
<keyword evidence="6" id="KW-0808">Transferase</keyword>
<dbReference type="SUPFAM" id="SSF56672">
    <property type="entry name" value="DNA/RNA polymerases"/>
    <property type="match status" value="1"/>
</dbReference>
<dbReference type="Gene3D" id="1.10.150.20">
    <property type="entry name" value="5' to 3' exonuclease, C-terminal subdomain"/>
    <property type="match status" value="1"/>
</dbReference>
<dbReference type="Proteomes" id="UP000025227">
    <property type="component" value="Unplaced"/>
</dbReference>
<dbReference type="OrthoDB" id="427711at2759"/>
<dbReference type="GO" id="GO:0046872">
    <property type="term" value="F:metal ion binding"/>
    <property type="evidence" value="ECO:0007669"/>
    <property type="project" value="UniProtKB-KW"/>
</dbReference>
<keyword evidence="17" id="KW-1185">Reference proteome</keyword>
<dbReference type="InterPro" id="IPR043502">
    <property type="entry name" value="DNA/RNA_pol_sf"/>
</dbReference>
<evidence type="ECO:0000256" key="11">
    <source>
        <dbReference type="ARBA" id="ARBA00023125"/>
    </source>
</evidence>
<dbReference type="Gene3D" id="3.40.50.10190">
    <property type="entry name" value="BRCT domain"/>
    <property type="match status" value="1"/>
</dbReference>
<evidence type="ECO:0000313" key="17">
    <source>
        <dbReference type="Proteomes" id="UP000025227"/>
    </source>
</evidence>
<evidence type="ECO:0000256" key="1">
    <source>
        <dbReference type="ARBA" id="ARBA00001946"/>
    </source>
</evidence>
<dbReference type="SUPFAM" id="SSF100879">
    <property type="entry name" value="Lesion bypass DNA polymerase (Y-family), little finger domain"/>
    <property type="match status" value="1"/>
</dbReference>
<dbReference type="GO" id="GO:0017125">
    <property type="term" value="F:deoxycytidyl transferase activity"/>
    <property type="evidence" value="ECO:0007669"/>
    <property type="project" value="TreeGrafter"/>
</dbReference>
<dbReference type="PROSITE" id="PS50173">
    <property type="entry name" value="UMUC"/>
    <property type="match status" value="1"/>
</dbReference>
<reference evidence="18" key="1">
    <citation type="submission" date="2020-12" db="UniProtKB">
        <authorList>
            <consortium name="WormBaseParasite"/>
        </authorList>
    </citation>
    <scope>IDENTIFICATION</scope>
    <source>
        <strain evidence="18">MHco3</strain>
    </source>
</reference>
<dbReference type="GO" id="GO:0070987">
    <property type="term" value="P:error-free translesion synthesis"/>
    <property type="evidence" value="ECO:0007669"/>
    <property type="project" value="TreeGrafter"/>
</dbReference>
<dbReference type="SUPFAM" id="SSF52113">
    <property type="entry name" value="BRCT domain"/>
    <property type="match status" value="1"/>
</dbReference>
<evidence type="ECO:0000256" key="4">
    <source>
        <dbReference type="ARBA" id="ARBA00020399"/>
    </source>
</evidence>
<dbReference type="GO" id="GO:0003684">
    <property type="term" value="F:damaged DNA binding"/>
    <property type="evidence" value="ECO:0007669"/>
    <property type="project" value="InterPro"/>
</dbReference>
<evidence type="ECO:0000256" key="8">
    <source>
        <dbReference type="ARBA" id="ARBA00022723"/>
    </source>
</evidence>
<dbReference type="Gene3D" id="3.40.1170.60">
    <property type="match status" value="1"/>
</dbReference>
<feature type="compositionally biased region" description="Basic and acidic residues" evidence="14">
    <location>
        <begin position="101"/>
        <end position="126"/>
    </location>
</feature>
<evidence type="ECO:0000256" key="13">
    <source>
        <dbReference type="ARBA" id="ARBA00023242"/>
    </source>
</evidence>
<dbReference type="GO" id="GO:0005634">
    <property type="term" value="C:nucleus"/>
    <property type="evidence" value="ECO:0007669"/>
    <property type="project" value="UniProtKB-SubCell"/>
</dbReference>
<dbReference type="Pfam" id="PF00817">
    <property type="entry name" value="IMS"/>
    <property type="match status" value="1"/>
</dbReference>